<feature type="chain" id="PRO_5026301187" evidence="2">
    <location>
        <begin position="18"/>
        <end position="69"/>
    </location>
</feature>
<keyword evidence="2" id="KW-0732">Signal</keyword>
<evidence type="ECO:0000313" key="3">
    <source>
        <dbReference type="EMBL" id="NIE44583.1"/>
    </source>
</evidence>
<evidence type="ECO:0000256" key="2">
    <source>
        <dbReference type="SAM" id="SignalP"/>
    </source>
</evidence>
<feature type="compositionally biased region" description="Basic and acidic residues" evidence="1">
    <location>
        <begin position="28"/>
        <end position="37"/>
    </location>
</feature>
<feature type="signal peptide" evidence="2">
    <location>
        <begin position="1"/>
        <end position="17"/>
    </location>
</feature>
<name>A0A6G5A2Y5_RHIMP</name>
<proteinExistence type="predicted"/>
<feature type="region of interest" description="Disordered" evidence="1">
    <location>
        <begin position="18"/>
        <end position="38"/>
    </location>
</feature>
<sequence>MLPSFVLFFSSSASVCSLRSSSGSASKPDGRRNDRPGNRFVRICPSLDTRSIGPLKKKINCAVNIRGLL</sequence>
<dbReference type="EMBL" id="GIKN01002310">
    <property type="protein sequence ID" value="NIE44583.1"/>
    <property type="molecule type" value="Transcribed_RNA"/>
</dbReference>
<dbReference type="AlphaFoldDB" id="A0A6G5A2Y5"/>
<organism evidence="3">
    <name type="scientific">Rhipicephalus microplus</name>
    <name type="common">Cattle tick</name>
    <name type="synonym">Boophilus microplus</name>
    <dbReference type="NCBI Taxonomy" id="6941"/>
    <lineage>
        <taxon>Eukaryota</taxon>
        <taxon>Metazoa</taxon>
        <taxon>Ecdysozoa</taxon>
        <taxon>Arthropoda</taxon>
        <taxon>Chelicerata</taxon>
        <taxon>Arachnida</taxon>
        <taxon>Acari</taxon>
        <taxon>Parasitiformes</taxon>
        <taxon>Ixodida</taxon>
        <taxon>Ixodoidea</taxon>
        <taxon>Ixodidae</taxon>
        <taxon>Rhipicephalinae</taxon>
        <taxon>Rhipicephalus</taxon>
        <taxon>Boophilus</taxon>
    </lineage>
</organism>
<protein>
    <submittedName>
        <fullName evidence="3">Putative secreted protein</fullName>
    </submittedName>
</protein>
<evidence type="ECO:0000256" key="1">
    <source>
        <dbReference type="SAM" id="MobiDB-lite"/>
    </source>
</evidence>
<accession>A0A6G5A2Y5</accession>
<reference evidence="3" key="1">
    <citation type="submission" date="2020-03" db="EMBL/GenBank/DDBJ databases">
        <title>A transcriptome and proteome of the tick Rhipicephalus microplus shaped by the genetic composition of its hosts and developmental stage.</title>
        <authorList>
            <person name="Garcia G.R."/>
            <person name="Ribeiro J.M.C."/>
            <person name="Maruyama S.R."/>
            <person name="Gardinasse L.G."/>
            <person name="Nelson K."/>
            <person name="Ferreira B.R."/>
            <person name="Andrade T.G."/>
            <person name="Santos I.K.F.M."/>
        </authorList>
    </citation>
    <scope>NUCLEOTIDE SEQUENCE</scope>
    <source>
        <strain evidence="3">NSGR</strain>
        <tissue evidence="3">Salivary glands</tissue>
    </source>
</reference>